<reference evidence="2 3" key="1">
    <citation type="journal article" date="2014" name="ISME J.">
        <title>Adaptation of an abundant Roseobacter RCA organism to pelagic systems revealed by genomic and transcriptomic analyses.</title>
        <authorList>
            <person name="Voget S."/>
            <person name="Wemheuer B."/>
            <person name="Brinkhoff T."/>
            <person name="Vollmers J."/>
            <person name="Dietrich S."/>
            <person name="Giebel H.A."/>
            <person name="Beardsley C."/>
            <person name="Sardemann C."/>
            <person name="Bakenhus I."/>
            <person name="Billerbeck S."/>
            <person name="Daniel R."/>
            <person name="Simon M."/>
        </authorList>
    </citation>
    <scope>NUCLEOTIDE SEQUENCE [LARGE SCALE GENOMIC DNA]</scope>
    <source>
        <strain evidence="2 3">RCA23</strain>
    </source>
</reference>
<feature type="domain" description="Xylose isomerase-like TIM barrel" evidence="1">
    <location>
        <begin position="49"/>
        <end position="244"/>
    </location>
</feature>
<dbReference type="AlphaFoldDB" id="A0AAN0RKU2"/>
<dbReference type="Pfam" id="PF01261">
    <property type="entry name" value="AP_endonuc_2"/>
    <property type="match status" value="1"/>
</dbReference>
<dbReference type="InterPro" id="IPR013022">
    <property type="entry name" value="Xyl_isomerase-like_TIM-brl"/>
</dbReference>
<name>A0AAN0RKU2_9RHOB</name>
<evidence type="ECO:0000313" key="3">
    <source>
        <dbReference type="Proteomes" id="UP000028680"/>
    </source>
</evidence>
<sequence length="271" mass="29549">MKISLTSWSFPACTLKESWSIANALGISHMDLGLLHGASLDRDLVLTDPQSAAAQVKDIGISVANLYWLFGDTPQDRPLTDLTALDQNTADLSPVLKFAEELNIPTMFLLPGVSKSGQSESDLLANSAQALRSMVPMANSHGVKLSVEPHVGGLLKSPNTCLEFIDAVPGLKLTLDYAHFACMGFPQTEIDPLARHAAHVHMRQARPGALQAKLAEGTLDFVAMVETLRSVDFEGFLSIEYVHQNYMNTLFDDVLTETIQMRNLLQECGVI</sequence>
<dbReference type="GO" id="GO:0016853">
    <property type="term" value="F:isomerase activity"/>
    <property type="evidence" value="ECO:0007669"/>
    <property type="project" value="UniProtKB-KW"/>
</dbReference>
<gene>
    <name evidence="2" type="ORF">RCA23_c23360</name>
</gene>
<dbReference type="Gene3D" id="3.20.20.150">
    <property type="entry name" value="Divalent-metal-dependent TIM barrel enzymes"/>
    <property type="match status" value="1"/>
</dbReference>
<dbReference type="PANTHER" id="PTHR12110">
    <property type="entry name" value="HYDROXYPYRUVATE ISOMERASE"/>
    <property type="match status" value="1"/>
</dbReference>
<evidence type="ECO:0000259" key="1">
    <source>
        <dbReference type="Pfam" id="PF01261"/>
    </source>
</evidence>
<protein>
    <submittedName>
        <fullName evidence="2">Xylose isomerase-like protein</fullName>
    </submittedName>
</protein>
<accession>A0AAN0RKU2</accession>
<organism evidence="2 3">
    <name type="scientific">Planktomarina temperata RCA23</name>
    <dbReference type="NCBI Taxonomy" id="666509"/>
    <lineage>
        <taxon>Bacteria</taxon>
        <taxon>Pseudomonadati</taxon>
        <taxon>Pseudomonadota</taxon>
        <taxon>Alphaproteobacteria</taxon>
        <taxon>Rhodobacterales</taxon>
        <taxon>Paracoccaceae</taxon>
        <taxon>Planktomarina</taxon>
    </lineage>
</organism>
<evidence type="ECO:0000313" key="2">
    <source>
        <dbReference type="EMBL" id="AII87859.1"/>
    </source>
</evidence>
<keyword evidence="2" id="KW-0413">Isomerase</keyword>
<dbReference type="KEGG" id="ptp:RCA23_c23360"/>
<keyword evidence="3" id="KW-1185">Reference proteome</keyword>
<dbReference type="InterPro" id="IPR036237">
    <property type="entry name" value="Xyl_isomerase-like_sf"/>
</dbReference>
<dbReference type="SUPFAM" id="SSF51658">
    <property type="entry name" value="Xylose isomerase-like"/>
    <property type="match status" value="1"/>
</dbReference>
<dbReference type="RefSeq" id="WP_044050504.1">
    <property type="nucleotide sequence ID" value="NZ_CP003984.1"/>
</dbReference>
<dbReference type="EMBL" id="CP003984">
    <property type="protein sequence ID" value="AII87859.1"/>
    <property type="molecule type" value="Genomic_DNA"/>
</dbReference>
<dbReference type="InterPro" id="IPR050312">
    <property type="entry name" value="IolE/XylAMocC-like"/>
</dbReference>
<proteinExistence type="predicted"/>
<dbReference type="Proteomes" id="UP000028680">
    <property type="component" value="Chromosome"/>
</dbReference>